<evidence type="ECO:0000313" key="2">
    <source>
        <dbReference type="EMBL" id="PKU75342.1"/>
    </source>
</evidence>
<name>A0A2I0WI71_9ASPA</name>
<gene>
    <name evidence="2" type="ORF">MA16_Dca016124</name>
</gene>
<evidence type="ECO:0000256" key="1">
    <source>
        <dbReference type="SAM" id="MobiDB-lite"/>
    </source>
</evidence>
<feature type="compositionally biased region" description="Basic and acidic residues" evidence="1">
    <location>
        <begin position="75"/>
        <end position="107"/>
    </location>
</feature>
<sequence>MGQFKADLEEKMATLSENVEGKFMALEEMMKKLLEGQARAVPAEERGEGSGSKGKEKVNPEEEEVELLDSNGRMPPRESIRREEHDRRRDFREGREDDWRHSKKEALSTRGLSSELSPFLKILKNILQRSTHHGRQSQIG</sequence>
<reference evidence="2 3" key="2">
    <citation type="journal article" date="2017" name="Nature">
        <title>The Apostasia genome and the evolution of orchids.</title>
        <authorList>
            <person name="Zhang G.Q."/>
            <person name="Liu K.W."/>
            <person name="Li Z."/>
            <person name="Lohaus R."/>
            <person name="Hsiao Y.Y."/>
            <person name="Niu S.C."/>
            <person name="Wang J.Y."/>
            <person name="Lin Y.C."/>
            <person name="Xu Q."/>
            <person name="Chen L.J."/>
            <person name="Yoshida K."/>
            <person name="Fujiwara S."/>
            <person name="Wang Z.W."/>
            <person name="Zhang Y.Q."/>
            <person name="Mitsuda N."/>
            <person name="Wang M."/>
            <person name="Liu G.H."/>
            <person name="Pecoraro L."/>
            <person name="Huang H.X."/>
            <person name="Xiao X.J."/>
            <person name="Lin M."/>
            <person name="Wu X.Y."/>
            <person name="Wu W.L."/>
            <person name="Chen Y.Y."/>
            <person name="Chang S.B."/>
            <person name="Sakamoto S."/>
            <person name="Ohme-Takagi M."/>
            <person name="Yagi M."/>
            <person name="Zeng S.J."/>
            <person name="Shen C.Y."/>
            <person name="Yeh C.M."/>
            <person name="Luo Y.B."/>
            <person name="Tsai W.C."/>
            <person name="Van de Peer Y."/>
            <person name="Liu Z.J."/>
        </authorList>
    </citation>
    <scope>NUCLEOTIDE SEQUENCE [LARGE SCALE GENOMIC DNA]</scope>
    <source>
        <tissue evidence="2">The whole plant</tissue>
    </source>
</reference>
<accession>A0A2I0WI71</accession>
<keyword evidence="3" id="KW-1185">Reference proteome</keyword>
<evidence type="ECO:0000313" key="3">
    <source>
        <dbReference type="Proteomes" id="UP000233837"/>
    </source>
</evidence>
<feature type="region of interest" description="Disordered" evidence="1">
    <location>
        <begin position="36"/>
        <end position="112"/>
    </location>
</feature>
<organism evidence="2 3">
    <name type="scientific">Dendrobium catenatum</name>
    <dbReference type="NCBI Taxonomy" id="906689"/>
    <lineage>
        <taxon>Eukaryota</taxon>
        <taxon>Viridiplantae</taxon>
        <taxon>Streptophyta</taxon>
        <taxon>Embryophyta</taxon>
        <taxon>Tracheophyta</taxon>
        <taxon>Spermatophyta</taxon>
        <taxon>Magnoliopsida</taxon>
        <taxon>Liliopsida</taxon>
        <taxon>Asparagales</taxon>
        <taxon>Orchidaceae</taxon>
        <taxon>Epidendroideae</taxon>
        <taxon>Malaxideae</taxon>
        <taxon>Dendrobiinae</taxon>
        <taxon>Dendrobium</taxon>
    </lineage>
</organism>
<dbReference type="AlphaFoldDB" id="A0A2I0WI71"/>
<feature type="compositionally biased region" description="Basic and acidic residues" evidence="1">
    <location>
        <begin position="42"/>
        <end position="60"/>
    </location>
</feature>
<proteinExistence type="predicted"/>
<reference evidence="2 3" key="1">
    <citation type="journal article" date="2016" name="Sci. Rep.">
        <title>The Dendrobium catenatum Lindl. genome sequence provides insights into polysaccharide synthase, floral development and adaptive evolution.</title>
        <authorList>
            <person name="Zhang G.Q."/>
            <person name="Xu Q."/>
            <person name="Bian C."/>
            <person name="Tsai W.C."/>
            <person name="Yeh C.M."/>
            <person name="Liu K.W."/>
            <person name="Yoshida K."/>
            <person name="Zhang L.S."/>
            <person name="Chang S.B."/>
            <person name="Chen F."/>
            <person name="Shi Y."/>
            <person name="Su Y.Y."/>
            <person name="Zhang Y.Q."/>
            <person name="Chen L.J."/>
            <person name="Yin Y."/>
            <person name="Lin M."/>
            <person name="Huang H."/>
            <person name="Deng H."/>
            <person name="Wang Z.W."/>
            <person name="Zhu S.L."/>
            <person name="Zhao X."/>
            <person name="Deng C."/>
            <person name="Niu S.C."/>
            <person name="Huang J."/>
            <person name="Wang M."/>
            <person name="Liu G.H."/>
            <person name="Yang H.J."/>
            <person name="Xiao X.J."/>
            <person name="Hsiao Y.Y."/>
            <person name="Wu W.L."/>
            <person name="Chen Y.Y."/>
            <person name="Mitsuda N."/>
            <person name="Ohme-Takagi M."/>
            <person name="Luo Y.B."/>
            <person name="Van de Peer Y."/>
            <person name="Liu Z.J."/>
        </authorList>
    </citation>
    <scope>NUCLEOTIDE SEQUENCE [LARGE SCALE GENOMIC DNA]</scope>
    <source>
        <tissue evidence="2">The whole plant</tissue>
    </source>
</reference>
<protein>
    <submittedName>
        <fullName evidence="2">Uncharacterized protein</fullName>
    </submittedName>
</protein>
<dbReference type="EMBL" id="KZ502614">
    <property type="protein sequence ID" value="PKU75342.1"/>
    <property type="molecule type" value="Genomic_DNA"/>
</dbReference>
<dbReference type="Proteomes" id="UP000233837">
    <property type="component" value="Unassembled WGS sequence"/>
</dbReference>